<dbReference type="PROSITE" id="PS50926">
    <property type="entry name" value="TRAM"/>
    <property type="match status" value="1"/>
</dbReference>
<dbReference type="GO" id="GO:0008168">
    <property type="term" value="F:methyltransferase activity"/>
    <property type="evidence" value="ECO:0007669"/>
    <property type="project" value="UniProtKB-KW"/>
</dbReference>
<dbReference type="Pfam" id="PF01938">
    <property type="entry name" value="TRAM"/>
    <property type="match status" value="1"/>
</dbReference>
<accession>A0A0P8DXZ0</accession>
<dbReference type="GO" id="GO:0032259">
    <property type="term" value="P:methylation"/>
    <property type="evidence" value="ECO:0007669"/>
    <property type="project" value="UniProtKB-KW"/>
</dbReference>
<dbReference type="InterPro" id="IPR002792">
    <property type="entry name" value="TRAM_dom"/>
</dbReference>
<feature type="domain" description="TRAM" evidence="1">
    <location>
        <begin position="25"/>
        <end position="83"/>
    </location>
</feature>
<dbReference type="EMBL" id="LKCM01000218">
    <property type="protein sequence ID" value="KPQ42596.1"/>
    <property type="molecule type" value="Genomic_DNA"/>
</dbReference>
<evidence type="ECO:0000313" key="3">
    <source>
        <dbReference type="Proteomes" id="UP000050360"/>
    </source>
</evidence>
<evidence type="ECO:0000259" key="1">
    <source>
        <dbReference type="PROSITE" id="PS50926"/>
    </source>
</evidence>
<proteinExistence type="predicted"/>
<keyword evidence="2" id="KW-0489">Methyltransferase</keyword>
<dbReference type="Gene3D" id="2.40.50.140">
    <property type="entry name" value="Nucleic acid-binding proteins"/>
    <property type="match status" value="1"/>
</dbReference>
<dbReference type="Proteomes" id="UP000050360">
    <property type="component" value="Unassembled WGS sequence"/>
</dbReference>
<protein>
    <submittedName>
        <fullName evidence="2">Methyltransferase</fullName>
    </submittedName>
</protein>
<dbReference type="InterPro" id="IPR012340">
    <property type="entry name" value="NA-bd_OB-fold"/>
</dbReference>
<keyword evidence="2" id="KW-0808">Transferase</keyword>
<evidence type="ECO:0000313" key="2">
    <source>
        <dbReference type="EMBL" id="KPQ42596.1"/>
    </source>
</evidence>
<organism evidence="2 3">
    <name type="scientific">Candidatus Methanoperedens nitratireducens</name>
    <dbReference type="NCBI Taxonomy" id="1392998"/>
    <lineage>
        <taxon>Archaea</taxon>
        <taxon>Methanobacteriati</taxon>
        <taxon>Methanobacteriota</taxon>
        <taxon>Stenosarchaea group</taxon>
        <taxon>Methanomicrobia</taxon>
        <taxon>Methanosarcinales</taxon>
        <taxon>ANME-2 cluster</taxon>
        <taxon>Candidatus Methanoperedentaceae</taxon>
        <taxon>Candidatus Methanoperedens</taxon>
    </lineage>
</organism>
<dbReference type="SUPFAM" id="SSF50249">
    <property type="entry name" value="Nucleic acid-binding proteins"/>
    <property type="match status" value="1"/>
</dbReference>
<reference evidence="2 3" key="1">
    <citation type="submission" date="2015-09" db="EMBL/GenBank/DDBJ databases">
        <title>A metagenomics-based metabolic model of nitrate-dependent anaerobic oxidation of methane by Methanoperedens-like archaea.</title>
        <authorList>
            <person name="Arshad A."/>
            <person name="Speth D.R."/>
            <person name="De Graaf R.M."/>
            <person name="Op Den Camp H.J."/>
            <person name="Jetten M.S."/>
            <person name="Welte C.U."/>
        </authorList>
    </citation>
    <scope>NUCLEOTIDE SEQUENCE [LARGE SCALE GENOMIC DNA]</scope>
</reference>
<name>A0A0P8DXZ0_9EURY</name>
<comment type="caution">
    <text evidence="2">The sequence shown here is derived from an EMBL/GenBank/DDBJ whole genome shotgun (WGS) entry which is preliminary data.</text>
</comment>
<sequence length="85" mass="9351">MLFLVDWLKINRGKNLLTEEDRISPVSQGAIHDVKIDSIAREGDGIAHIQGLVIFVPGTKIGDQVTIKIERVMQRFAIAALAGKN</sequence>
<dbReference type="AlphaFoldDB" id="A0A0P8DXZ0"/>
<gene>
    <name evidence="2" type="ORF">MPEBLZ_02806</name>
</gene>